<dbReference type="InterPro" id="IPR001810">
    <property type="entry name" value="F-box_dom"/>
</dbReference>
<dbReference type="SUPFAM" id="SSF81383">
    <property type="entry name" value="F-box domain"/>
    <property type="match status" value="1"/>
</dbReference>
<dbReference type="InterPro" id="IPR050796">
    <property type="entry name" value="SCF_F-box_component"/>
</dbReference>
<organism evidence="2">
    <name type="scientific">Noccaea caerulescens</name>
    <name type="common">Alpine penny-cress</name>
    <name type="synonym">Thlaspi caerulescens</name>
    <dbReference type="NCBI Taxonomy" id="107243"/>
    <lineage>
        <taxon>Eukaryota</taxon>
        <taxon>Viridiplantae</taxon>
        <taxon>Streptophyta</taxon>
        <taxon>Embryophyta</taxon>
        <taxon>Tracheophyta</taxon>
        <taxon>Spermatophyta</taxon>
        <taxon>Magnoliopsida</taxon>
        <taxon>eudicotyledons</taxon>
        <taxon>Gunneridae</taxon>
        <taxon>Pentapetalae</taxon>
        <taxon>rosids</taxon>
        <taxon>malvids</taxon>
        <taxon>Brassicales</taxon>
        <taxon>Brassicaceae</taxon>
        <taxon>Coluteocarpeae</taxon>
        <taxon>Noccaea</taxon>
    </lineage>
</organism>
<evidence type="ECO:0000313" key="2">
    <source>
        <dbReference type="EMBL" id="JAU05090.1"/>
    </source>
</evidence>
<dbReference type="Pfam" id="PF00646">
    <property type="entry name" value="F-box"/>
    <property type="match status" value="1"/>
</dbReference>
<dbReference type="InterPro" id="IPR036047">
    <property type="entry name" value="F-box-like_dom_sf"/>
</dbReference>
<reference evidence="2" key="1">
    <citation type="submission" date="2016-07" db="EMBL/GenBank/DDBJ databases">
        <title>De novo transcriptome assembly of four accessions of the metal hyperaccumulator plant Noccaea caerulescens.</title>
        <authorList>
            <person name="Blande D."/>
            <person name="Halimaa P."/>
            <person name="Tervahauta A.I."/>
            <person name="Aarts M.G."/>
            <person name="Karenlampi S.O."/>
        </authorList>
    </citation>
    <scope>NUCLEOTIDE SEQUENCE</scope>
</reference>
<accession>A0A1J3CBD7</accession>
<gene>
    <name evidence="2" type="ORF">GA_TR8684_c1_g1_i1_g.27778</name>
</gene>
<dbReference type="PROSITE" id="PS50181">
    <property type="entry name" value="FBOX"/>
    <property type="match status" value="1"/>
</dbReference>
<dbReference type="Gene3D" id="1.20.1280.50">
    <property type="match status" value="1"/>
</dbReference>
<sequence>MECISLPEELVEQILYRVPIESVARWRSTSKQWNALLKSKRFLKTHSASAPRLRLFPVPTTRSVRRANRSSYEKGRLLWGIVHLGLRC</sequence>
<dbReference type="EMBL" id="GEVI01027230">
    <property type="protein sequence ID" value="JAU05090.1"/>
    <property type="molecule type" value="Transcribed_RNA"/>
</dbReference>
<dbReference type="PANTHER" id="PTHR31672">
    <property type="entry name" value="BNACNNG10540D PROTEIN"/>
    <property type="match status" value="1"/>
</dbReference>
<evidence type="ECO:0000259" key="1">
    <source>
        <dbReference type="PROSITE" id="PS50181"/>
    </source>
</evidence>
<proteinExistence type="predicted"/>
<feature type="domain" description="F-box" evidence="1">
    <location>
        <begin position="1"/>
        <end position="46"/>
    </location>
</feature>
<dbReference type="CDD" id="cd22157">
    <property type="entry name" value="F-box_AtFBW1-like"/>
    <property type="match status" value="1"/>
</dbReference>
<dbReference type="AlphaFoldDB" id="A0A1J3CBD7"/>
<name>A0A1J3CBD7_NOCCA</name>
<dbReference type="SMART" id="SM00256">
    <property type="entry name" value="FBOX"/>
    <property type="match status" value="1"/>
</dbReference>
<protein>
    <submittedName>
        <fullName evidence="2">Putative F-box protein</fullName>
    </submittedName>
</protein>